<reference evidence="2" key="1">
    <citation type="journal article" date="2024" name="Proc. Natl. Acad. Sci. U.S.A.">
        <title>Extraordinary preservation of gene collinearity over three hundred million years revealed in homosporous lycophytes.</title>
        <authorList>
            <person name="Li C."/>
            <person name="Wickell D."/>
            <person name="Kuo L.Y."/>
            <person name="Chen X."/>
            <person name="Nie B."/>
            <person name="Liao X."/>
            <person name="Peng D."/>
            <person name="Ji J."/>
            <person name="Jenkins J."/>
            <person name="Williams M."/>
            <person name="Shu S."/>
            <person name="Plott C."/>
            <person name="Barry K."/>
            <person name="Rajasekar S."/>
            <person name="Grimwood J."/>
            <person name="Han X."/>
            <person name="Sun S."/>
            <person name="Hou Z."/>
            <person name="He W."/>
            <person name="Dai G."/>
            <person name="Sun C."/>
            <person name="Schmutz J."/>
            <person name="Leebens-Mack J.H."/>
            <person name="Li F.W."/>
            <person name="Wang L."/>
        </authorList>
    </citation>
    <scope>NUCLEOTIDE SEQUENCE [LARGE SCALE GENOMIC DNA]</scope>
    <source>
        <strain evidence="2">cv. PW_Plant_1</strain>
    </source>
</reference>
<sequence>MVAAAGLVAVERRDEGGCPQLDEAAGERIELVQPNVGIVLGDHTSSYDGDYSGTLYITTRQLIWLSDRDLHRGYAVDFLSLAMHAISRDTGAYPLPCIYTQIERGDNDEYEIGEDEDEESEESEITNSGDLSKVSEMRLVPADSNALESIFQVLCACAALNPDPEGEQEGEGEWFFNADEVLAGGLTNINILSQQETAEGLVQDSRFEDAEEELEDG</sequence>
<name>A0ACC2C680_DIPCM</name>
<dbReference type="Proteomes" id="UP001162992">
    <property type="component" value="Chromosome 11"/>
</dbReference>
<comment type="caution">
    <text evidence="1">The sequence shown here is derived from an EMBL/GenBank/DDBJ whole genome shotgun (WGS) entry which is preliminary data.</text>
</comment>
<accession>A0ACC2C680</accession>
<gene>
    <name evidence="1" type="ORF">O6H91_11G007500</name>
</gene>
<protein>
    <submittedName>
        <fullName evidence="1">Uncharacterized protein</fullName>
    </submittedName>
</protein>
<proteinExistence type="predicted"/>
<evidence type="ECO:0000313" key="1">
    <source>
        <dbReference type="EMBL" id="KAJ7537485.1"/>
    </source>
</evidence>
<keyword evidence="2" id="KW-1185">Reference proteome</keyword>
<organism evidence="1 2">
    <name type="scientific">Diphasiastrum complanatum</name>
    <name type="common">Issler's clubmoss</name>
    <name type="synonym">Lycopodium complanatum</name>
    <dbReference type="NCBI Taxonomy" id="34168"/>
    <lineage>
        <taxon>Eukaryota</taxon>
        <taxon>Viridiplantae</taxon>
        <taxon>Streptophyta</taxon>
        <taxon>Embryophyta</taxon>
        <taxon>Tracheophyta</taxon>
        <taxon>Lycopodiopsida</taxon>
        <taxon>Lycopodiales</taxon>
        <taxon>Lycopodiaceae</taxon>
        <taxon>Lycopodioideae</taxon>
        <taxon>Diphasiastrum</taxon>
    </lineage>
</organism>
<dbReference type="EMBL" id="CM055102">
    <property type="protein sequence ID" value="KAJ7537485.1"/>
    <property type="molecule type" value="Genomic_DNA"/>
</dbReference>
<evidence type="ECO:0000313" key="2">
    <source>
        <dbReference type="Proteomes" id="UP001162992"/>
    </source>
</evidence>